<protein>
    <submittedName>
        <fullName evidence="1">Uncharacterized protein</fullName>
    </submittedName>
</protein>
<dbReference type="Proteomes" id="UP000186313">
    <property type="component" value="Unassembled WGS sequence"/>
</dbReference>
<evidence type="ECO:0000313" key="2">
    <source>
        <dbReference type="Proteomes" id="UP000186313"/>
    </source>
</evidence>
<gene>
    <name evidence="1" type="ORF">BIY22_00335</name>
</gene>
<dbReference type="STRING" id="1381081.BIY22_00335"/>
<evidence type="ECO:0000313" key="1">
    <source>
        <dbReference type="EMBL" id="OLQ92979.1"/>
    </source>
</evidence>
<proteinExistence type="predicted"/>
<reference evidence="1 2" key="1">
    <citation type="submission" date="2016-09" db="EMBL/GenBank/DDBJ databases">
        <title>Genomic Taxonomy of the Vibrionaceae.</title>
        <authorList>
            <person name="Gonzalez-Castillo A."/>
            <person name="Gomez-Gil B."/>
            <person name="Enciso-Ibarra K."/>
        </authorList>
    </citation>
    <scope>NUCLEOTIDE SEQUENCE [LARGE SCALE GENOMIC DNA]</scope>
    <source>
        <strain evidence="1 2">CAIM 703</strain>
    </source>
</reference>
<sequence>MSLNQLKTNANMEKIQQLEPRKKRMLGGACVGAAVLIVALLLGGGGSAGTEKLLGSHFPTDASKAEQCEYFANYEVASYQAVIDGLNENDIKELMRNDAKDLNEIPDIESAIEKRFYLQKMKVLENKALSNLASMLEKKDISDEKIEKQLNKTYRKTLNRCMGLAKATS</sequence>
<comment type="caution">
    <text evidence="1">The sequence shown here is derived from an EMBL/GenBank/DDBJ whole genome shotgun (WGS) entry which is preliminary data.</text>
</comment>
<dbReference type="AlphaFoldDB" id="A0A1Q9HQ31"/>
<organism evidence="1 2">
    <name type="scientific">Vibrio panuliri</name>
    <dbReference type="NCBI Taxonomy" id="1381081"/>
    <lineage>
        <taxon>Bacteria</taxon>
        <taxon>Pseudomonadati</taxon>
        <taxon>Pseudomonadota</taxon>
        <taxon>Gammaproteobacteria</taxon>
        <taxon>Vibrionales</taxon>
        <taxon>Vibrionaceae</taxon>
        <taxon>Vibrio</taxon>
    </lineage>
</organism>
<name>A0A1Q9HQ31_9VIBR</name>
<dbReference type="EMBL" id="MJMJ01000001">
    <property type="protein sequence ID" value="OLQ92979.1"/>
    <property type="molecule type" value="Genomic_DNA"/>
</dbReference>
<accession>A0A1Q9HQ31</accession>